<protein>
    <submittedName>
        <fullName evidence="1">Uncharacterized protein</fullName>
    </submittedName>
</protein>
<proteinExistence type="predicted"/>
<sequence>CDAYAVLSLCYRWQYYRTVRAQENITVVEEPMQAFECFHQPAESCPESGCKLLDSSNDTAICCNMKKAFVLKEEVTGKLAVSSSHLKLPQVNPNFSFL</sequence>
<dbReference type="AlphaFoldDB" id="A0AAD8ETY0"/>
<dbReference type="EMBL" id="JASPKZ010000012">
    <property type="protein sequence ID" value="KAJ9601572.1"/>
    <property type="molecule type" value="Genomic_DNA"/>
</dbReference>
<organism evidence="1 2">
    <name type="scientific">Diploptera punctata</name>
    <name type="common">Pacific beetle cockroach</name>
    <dbReference type="NCBI Taxonomy" id="6984"/>
    <lineage>
        <taxon>Eukaryota</taxon>
        <taxon>Metazoa</taxon>
        <taxon>Ecdysozoa</taxon>
        <taxon>Arthropoda</taxon>
        <taxon>Hexapoda</taxon>
        <taxon>Insecta</taxon>
        <taxon>Pterygota</taxon>
        <taxon>Neoptera</taxon>
        <taxon>Polyneoptera</taxon>
        <taxon>Dictyoptera</taxon>
        <taxon>Blattodea</taxon>
        <taxon>Blaberoidea</taxon>
        <taxon>Blaberidae</taxon>
        <taxon>Diplopterinae</taxon>
        <taxon>Diploptera</taxon>
    </lineage>
</organism>
<keyword evidence="2" id="KW-1185">Reference proteome</keyword>
<evidence type="ECO:0000313" key="1">
    <source>
        <dbReference type="EMBL" id="KAJ9601572.1"/>
    </source>
</evidence>
<comment type="caution">
    <text evidence="1">The sequence shown here is derived from an EMBL/GenBank/DDBJ whole genome shotgun (WGS) entry which is preliminary data.</text>
</comment>
<name>A0AAD8ETY0_DIPPU</name>
<accession>A0AAD8ETY0</accession>
<reference evidence="1" key="1">
    <citation type="journal article" date="2023" name="IScience">
        <title>Live-bearing cockroach genome reveals convergent evolutionary mechanisms linked to viviparity in insects and beyond.</title>
        <authorList>
            <person name="Fouks B."/>
            <person name="Harrison M.C."/>
            <person name="Mikhailova A.A."/>
            <person name="Marchal E."/>
            <person name="English S."/>
            <person name="Carruthers M."/>
            <person name="Jennings E.C."/>
            <person name="Chiamaka E.L."/>
            <person name="Frigard R.A."/>
            <person name="Pippel M."/>
            <person name="Attardo G.M."/>
            <person name="Benoit J.B."/>
            <person name="Bornberg-Bauer E."/>
            <person name="Tobe S.S."/>
        </authorList>
    </citation>
    <scope>NUCLEOTIDE SEQUENCE</scope>
    <source>
        <strain evidence="1">Stay&amp;Tobe</strain>
    </source>
</reference>
<reference evidence="1" key="2">
    <citation type="submission" date="2023-05" db="EMBL/GenBank/DDBJ databases">
        <authorList>
            <person name="Fouks B."/>
        </authorList>
    </citation>
    <scope>NUCLEOTIDE SEQUENCE</scope>
    <source>
        <strain evidence="1">Stay&amp;Tobe</strain>
        <tissue evidence="1">Testes</tissue>
    </source>
</reference>
<evidence type="ECO:0000313" key="2">
    <source>
        <dbReference type="Proteomes" id="UP001233999"/>
    </source>
</evidence>
<feature type="non-terminal residue" evidence="1">
    <location>
        <position position="1"/>
    </location>
</feature>
<dbReference type="Proteomes" id="UP001233999">
    <property type="component" value="Unassembled WGS sequence"/>
</dbReference>
<gene>
    <name evidence="1" type="ORF">L9F63_000315</name>
</gene>